<name>I1R026_ORYGL</name>
<dbReference type="HOGENOM" id="CLU_1654901_0_0_1"/>
<sequence length="160" mass="18137">MVEMELPLWLPDQALFTVLSMTLPMVFSTMGRVQAEVVVASKVVVGQTEVDMKADMETVMSRGQTVCRSWVLAGSKIRSDAEEQTRSGLPFPRISGRNNSYTDTPYRDFTLQAGQDHMRVILILRRTLVPLITVYLTLAIIYHALKMDWPPFENKLTCNL</sequence>
<keyword evidence="1" id="KW-0812">Transmembrane</keyword>
<organism evidence="2 3">
    <name type="scientific">Oryza glaberrima</name>
    <name type="common">African rice</name>
    <dbReference type="NCBI Taxonomy" id="4538"/>
    <lineage>
        <taxon>Eukaryota</taxon>
        <taxon>Viridiplantae</taxon>
        <taxon>Streptophyta</taxon>
        <taxon>Embryophyta</taxon>
        <taxon>Tracheophyta</taxon>
        <taxon>Spermatophyta</taxon>
        <taxon>Magnoliopsida</taxon>
        <taxon>Liliopsida</taxon>
        <taxon>Poales</taxon>
        <taxon>Poaceae</taxon>
        <taxon>BOP clade</taxon>
        <taxon>Oryzoideae</taxon>
        <taxon>Oryzeae</taxon>
        <taxon>Oryzinae</taxon>
        <taxon>Oryza</taxon>
    </lineage>
</organism>
<evidence type="ECO:0000256" key="1">
    <source>
        <dbReference type="SAM" id="Phobius"/>
    </source>
</evidence>
<dbReference type="OMA" id="DTKAHMG"/>
<dbReference type="AlphaFoldDB" id="I1R026"/>
<evidence type="ECO:0000313" key="3">
    <source>
        <dbReference type="Proteomes" id="UP000007306"/>
    </source>
</evidence>
<proteinExistence type="predicted"/>
<keyword evidence="1" id="KW-0472">Membrane</keyword>
<evidence type="ECO:0000313" key="2">
    <source>
        <dbReference type="EnsemblPlants" id="ORGLA11G0111800.1"/>
    </source>
</evidence>
<accession>I1R026</accession>
<reference evidence="2" key="1">
    <citation type="submission" date="2015-06" db="UniProtKB">
        <authorList>
            <consortium name="EnsemblPlants"/>
        </authorList>
    </citation>
    <scope>IDENTIFICATION</scope>
</reference>
<feature type="transmembrane region" description="Helical" evidence="1">
    <location>
        <begin position="127"/>
        <end position="145"/>
    </location>
</feature>
<keyword evidence="1" id="KW-1133">Transmembrane helix</keyword>
<dbReference type="EnsemblPlants" id="ORGLA11G0111800.1">
    <property type="protein sequence ID" value="ORGLA11G0111800.1"/>
    <property type="gene ID" value="ORGLA11G0111800"/>
</dbReference>
<protein>
    <submittedName>
        <fullName evidence="2">Uncharacterized protein</fullName>
    </submittedName>
</protein>
<keyword evidence="3" id="KW-1185">Reference proteome</keyword>
<dbReference type="Gramene" id="ORGLA11G0111800.1">
    <property type="protein sequence ID" value="ORGLA11G0111800.1"/>
    <property type="gene ID" value="ORGLA11G0111800"/>
</dbReference>
<dbReference type="Proteomes" id="UP000007306">
    <property type="component" value="Chromosome 11"/>
</dbReference>
<reference evidence="2 3" key="2">
    <citation type="submission" date="2018-04" db="EMBL/GenBank/DDBJ databases">
        <title>OglaRS2 (Oryza glaberrima Reference Sequence Version 2).</title>
        <authorList>
            <person name="Zhang J."/>
            <person name="Kudrna D."/>
            <person name="Lee S."/>
            <person name="Talag J."/>
            <person name="Rajasekar S."/>
            <person name="Wing R.A."/>
        </authorList>
    </citation>
    <scope>NUCLEOTIDE SEQUENCE [LARGE SCALE GENOMIC DNA]</scope>
    <source>
        <strain evidence="2 3">cv. IRGC 96717</strain>
    </source>
</reference>